<dbReference type="SUPFAM" id="SSF50447">
    <property type="entry name" value="Translation proteins"/>
    <property type="match status" value="1"/>
</dbReference>
<keyword evidence="2 5" id="KW-0690">Ribosome biogenesis</keyword>
<feature type="region of interest" description="Disordered" evidence="6">
    <location>
        <begin position="160"/>
        <end position="207"/>
    </location>
</feature>
<dbReference type="EMBL" id="FOGO01000013">
    <property type="protein sequence ID" value="SES24844.1"/>
    <property type="molecule type" value="Genomic_DNA"/>
</dbReference>
<keyword evidence="4 5" id="KW-0143">Chaperone</keyword>
<dbReference type="GO" id="GO:0005737">
    <property type="term" value="C:cytoplasm"/>
    <property type="evidence" value="ECO:0007669"/>
    <property type="project" value="UniProtKB-SubCell"/>
</dbReference>
<evidence type="ECO:0000256" key="1">
    <source>
        <dbReference type="ARBA" id="ARBA00022490"/>
    </source>
</evidence>
<evidence type="ECO:0000259" key="8">
    <source>
        <dbReference type="Pfam" id="PF24986"/>
    </source>
</evidence>
<dbReference type="InterPro" id="IPR056792">
    <property type="entry name" value="PRC_RimM"/>
</dbReference>
<comment type="subcellular location">
    <subcellularLocation>
        <location evidence="5">Cytoplasm</location>
    </subcellularLocation>
</comment>
<proteinExistence type="inferred from homology"/>
<keyword evidence="10" id="KW-1185">Reference proteome</keyword>
<evidence type="ECO:0000256" key="6">
    <source>
        <dbReference type="SAM" id="MobiDB-lite"/>
    </source>
</evidence>
<dbReference type="GO" id="GO:0006364">
    <property type="term" value="P:rRNA processing"/>
    <property type="evidence" value="ECO:0007669"/>
    <property type="project" value="UniProtKB-UniRule"/>
</dbReference>
<keyword evidence="3 5" id="KW-0698">rRNA processing</keyword>
<comment type="function">
    <text evidence="5">An accessory protein needed during the final step in the assembly of 30S ribosomal subunit, possibly for assembly of the head region. Essential for efficient processing of 16S rRNA. May be needed both before and after RbfA during the maturation of 16S rRNA. It has affinity for free ribosomal 30S subunits but not for 70S ribosomes.</text>
</comment>
<dbReference type="AlphaFoldDB" id="A0A1H9VTK3"/>
<gene>
    <name evidence="5" type="primary">rimM</name>
    <name evidence="9" type="ORF">SAMN05421870_113103</name>
</gene>
<dbReference type="SUPFAM" id="SSF50346">
    <property type="entry name" value="PRC-barrel domain"/>
    <property type="match status" value="1"/>
</dbReference>
<feature type="domain" description="Ribosome maturation factor RimM PRC barrel" evidence="8">
    <location>
        <begin position="99"/>
        <end position="166"/>
    </location>
</feature>
<name>A0A1H9VTK3_9ACTN</name>
<evidence type="ECO:0000256" key="3">
    <source>
        <dbReference type="ARBA" id="ARBA00022552"/>
    </source>
</evidence>
<dbReference type="OrthoDB" id="5381335at2"/>
<evidence type="ECO:0000256" key="4">
    <source>
        <dbReference type="ARBA" id="ARBA00023186"/>
    </source>
</evidence>
<dbReference type="Pfam" id="PF24986">
    <property type="entry name" value="PRC_RimM"/>
    <property type="match status" value="1"/>
</dbReference>
<comment type="domain">
    <text evidence="5">The PRC barrel domain binds ribosomal protein uS19.</text>
</comment>
<dbReference type="GO" id="GO:0005840">
    <property type="term" value="C:ribosome"/>
    <property type="evidence" value="ECO:0007669"/>
    <property type="project" value="InterPro"/>
</dbReference>
<dbReference type="PANTHER" id="PTHR33692:SF1">
    <property type="entry name" value="RIBOSOME MATURATION FACTOR RIMM"/>
    <property type="match status" value="1"/>
</dbReference>
<dbReference type="STRING" id="943816.AN217_22585"/>
<evidence type="ECO:0000313" key="10">
    <source>
        <dbReference type="Proteomes" id="UP000182841"/>
    </source>
</evidence>
<dbReference type="HAMAP" id="MF_00014">
    <property type="entry name" value="Ribosome_mat_RimM"/>
    <property type="match status" value="1"/>
</dbReference>
<dbReference type="Gene3D" id="2.40.30.60">
    <property type="entry name" value="RimM"/>
    <property type="match status" value="1"/>
</dbReference>
<dbReference type="Gene3D" id="2.30.30.240">
    <property type="entry name" value="PRC-barrel domain"/>
    <property type="match status" value="1"/>
</dbReference>
<dbReference type="NCBIfam" id="TIGR02273">
    <property type="entry name" value="16S_RimM"/>
    <property type="match status" value="1"/>
</dbReference>
<dbReference type="InterPro" id="IPR002676">
    <property type="entry name" value="RimM_N"/>
</dbReference>
<dbReference type="InterPro" id="IPR009000">
    <property type="entry name" value="Transl_B-barrel_sf"/>
</dbReference>
<dbReference type="GO" id="GO:0043022">
    <property type="term" value="F:ribosome binding"/>
    <property type="evidence" value="ECO:0007669"/>
    <property type="project" value="InterPro"/>
</dbReference>
<protein>
    <recommendedName>
        <fullName evidence="5">Ribosome maturation factor RimM</fullName>
    </recommendedName>
</protein>
<feature type="compositionally biased region" description="Acidic residues" evidence="6">
    <location>
        <begin position="170"/>
        <end position="182"/>
    </location>
</feature>
<comment type="subunit">
    <text evidence="5">Binds ribosomal protein uS19.</text>
</comment>
<evidence type="ECO:0000256" key="2">
    <source>
        <dbReference type="ARBA" id="ARBA00022517"/>
    </source>
</evidence>
<dbReference type="InterPro" id="IPR011033">
    <property type="entry name" value="PRC_barrel-like_sf"/>
</dbReference>
<dbReference type="GO" id="GO:0042274">
    <property type="term" value="P:ribosomal small subunit biogenesis"/>
    <property type="evidence" value="ECO:0007669"/>
    <property type="project" value="UniProtKB-UniRule"/>
</dbReference>
<keyword evidence="1 5" id="KW-0963">Cytoplasm</keyword>
<reference evidence="10" key="1">
    <citation type="submission" date="2016-10" db="EMBL/GenBank/DDBJ databases">
        <authorList>
            <person name="Varghese N."/>
            <person name="Submissions S."/>
        </authorList>
    </citation>
    <scope>NUCLEOTIDE SEQUENCE [LARGE SCALE GENOMIC DNA]</scope>
    <source>
        <strain evidence="10">CGMCC 4.6825</strain>
    </source>
</reference>
<feature type="domain" description="RimM N-terminal" evidence="7">
    <location>
        <begin position="4"/>
        <end position="83"/>
    </location>
</feature>
<evidence type="ECO:0000256" key="5">
    <source>
        <dbReference type="HAMAP-Rule" id="MF_00014"/>
    </source>
</evidence>
<accession>A0A1H9VTK3</accession>
<dbReference type="Proteomes" id="UP000182841">
    <property type="component" value="Unassembled WGS sequence"/>
</dbReference>
<sequence length="207" mass="21592">MQLVVARIGRAHGIKGEVTVEVRTDEPELRLGPGAVLATEPAAAGPLTVAAGRVHSGRLLLRFEGVGDRTAAEALRNTLLVAEVDPDETPEDPEEFYDHQLLDLEVVTVDGAVVGRIESVAHLPAQDLLVVRRADGGEALIPFVAEIVPEIDLEAQRALVDPPPGLLGEEPADAGPENEESASGESSGGPDPRPAPDAEGPGRGSPR</sequence>
<dbReference type="RefSeq" id="WP_075002506.1">
    <property type="nucleotide sequence ID" value="NZ_FOGO01000013.1"/>
</dbReference>
<evidence type="ECO:0000259" key="7">
    <source>
        <dbReference type="Pfam" id="PF01782"/>
    </source>
</evidence>
<dbReference type="InterPro" id="IPR036976">
    <property type="entry name" value="RimM_N_sf"/>
</dbReference>
<evidence type="ECO:0000313" key="9">
    <source>
        <dbReference type="EMBL" id="SES24844.1"/>
    </source>
</evidence>
<dbReference type="PANTHER" id="PTHR33692">
    <property type="entry name" value="RIBOSOME MATURATION FACTOR RIMM"/>
    <property type="match status" value="1"/>
</dbReference>
<dbReference type="Pfam" id="PF01782">
    <property type="entry name" value="RimM"/>
    <property type="match status" value="1"/>
</dbReference>
<comment type="similarity">
    <text evidence="5">Belongs to the RimM family.</text>
</comment>
<organism evidence="9 10">
    <name type="scientific">Streptomyces qinglanensis</name>
    <dbReference type="NCBI Taxonomy" id="943816"/>
    <lineage>
        <taxon>Bacteria</taxon>
        <taxon>Bacillati</taxon>
        <taxon>Actinomycetota</taxon>
        <taxon>Actinomycetes</taxon>
        <taxon>Kitasatosporales</taxon>
        <taxon>Streptomycetaceae</taxon>
        <taxon>Streptomyces</taxon>
    </lineage>
</organism>
<dbReference type="InterPro" id="IPR011961">
    <property type="entry name" value="RimM"/>
</dbReference>